<dbReference type="RefSeq" id="WP_106392230.1">
    <property type="nucleotide sequence ID" value="NZ_PVNK01000138.1"/>
</dbReference>
<dbReference type="HAMAP" id="MF_01109">
    <property type="entry name" value="OTCase"/>
    <property type="match status" value="1"/>
</dbReference>
<feature type="binding site" evidence="6">
    <location>
        <position position="80"/>
    </location>
    <ligand>
        <name>carbamoyl phosphate</name>
        <dbReference type="ChEBI" id="CHEBI:58228"/>
    </ligand>
</feature>
<dbReference type="PRINTS" id="PR00102">
    <property type="entry name" value="OTCASE"/>
</dbReference>
<dbReference type="PRINTS" id="PR00100">
    <property type="entry name" value="AOTCASE"/>
</dbReference>
<feature type="binding site" evidence="6">
    <location>
        <position position="226"/>
    </location>
    <ligand>
        <name>L-ornithine</name>
        <dbReference type="ChEBI" id="CHEBI:46911"/>
    </ligand>
</feature>
<feature type="binding site" evidence="6">
    <location>
        <position position="294"/>
    </location>
    <ligand>
        <name>carbamoyl phosphate</name>
        <dbReference type="ChEBI" id="CHEBI:58228"/>
    </ligand>
</feature>
<dbReference type="InterPro" id="IPR006130">
    <property type="entry name" value="Asp/Orn_carbamoylTrfase"/>
</dbReference>
<dbReference type="InterPro" id="IPR024904">
    <property type="entry name" value="OTCase_ArgI"/>
</dbReference>
<dbReference type="GO" id="GO:0042450">
    <property type="term" value="P:L-arginine biosynthetic process via ornithine"/>
    <property type="evidence" value="ECO:0007669"/>
    <property type="project" value="UniProtKB-UniRule"/>
</dbReference>
<dbReference type="OrthoDB" id="9802587at2"/>
<feature type="domain" description="Aspartate/ornithine carbamoyltransferase carbamoyl-P binding" evidence="8">
    <location>
        <begin position="4"/>
        <end position="144"/>
    </location>
</feature>
<dbReference type="Pfam" id="PF02729">
    <property type="entry name" value="OTCace_N"/>
    <property type="match status" value="1"/>
</dbReference>
<evidence type="ECO:0000256" key="2">
    <source>
        <dbReference type="ARBA" id="ARBA00007805"/>
    </source>
</evidence>
<feature type="binding site" evidence="6">
    <location>
        <begin position="131"/>
        <end position="134"/>
    </location>
    <ligand>
        <name>carbamoyl phosphate</name>
        <dbReference type="ChEBI" id="CHEBI:58228"/>
    </ligand>
</feature>
<keyword evidence="4 6" id="KW-0808">Transferase</keyword>
<accession>A0A2S9Y4K1</accession>
<feature type="domain" description="Aspartate/ornithine carbamoyltransferase Asp/Orn-binding" evidence="7">
    <location>
        <begin position="150"/>
        <end position="304"/>
    </location>
</feature>
<comment type="pathway">
    <text evidence="1">Amino-acid biosynthesis; L-arginine biosynthesis; L-arginine from L-ornithine and carbamoyl phosphate: step 1/3.</text>
</comment>
<feature type="binding site" evidence="6">
    <location>
        <position position="162"/>
    </location>
    <ligand>
        <name>L-ornithine</name>
        <dbReference type="ChEBI" id="CHEBI:46911"/>
    </ligand>
</feature>
<evidence type="ECO:0000256" key="4">
    <source>
        <dbReference type="ARBA" id="ARBA00022679"/>
    </source>
</evidence>
<dbReference type="PROSITE" id="PS00097">
    <property type="entry name" value="CARBAMOYLTRANSFERASE"/>
    <property type="match status" value="1"/>
</dbReference>
<proteinExistence type="inferred from homology"/>
<evidence type="ECO:0000259" key="7">
    <source>
        <dbReference type="Pfam" id="PF00185"/>
    </source>
</evidence>
<dbReference type="PANTHER" id="PTHR45753">
    <property type="entry name" value="ORNITHINE CARBAMOYLTRANSFERASE, MITOCHONDRIAL"/>
    <property type="match status" value="1"/>
</dbReference>
<dbReference type="Proteomes" id="UP000237968">
    <property type="component" value="Unassembled WGS sequence"/>
</dbReference>
<dbReference type="NCBIfam" id="NF001986">
    <property type="entry name" value="PRK00779.1"/>
    <property type="match status" value="1"/>
</dbReference>
<dbReference type="PANTHER" id="PTHR45753:SF3">
    <property type="entry name" value="ORNITHINE TRANSCARBAMYLASE, MITOCHONDRIAL"/>
    <property type="match status" value="1"/>
</dbReference>
<feature type="binding site" evidence="6">
    <location>
        <begin position="266"/>
        <end position="267"/>
    </location>
    <ligand>
        <name>carbamoyl phosphate</name>
        <dbReference type="ChEBI" id="CHEBI:58228"/>
    </ligand>
</feature>
<evidence type="ECO:0000313" key="10">
    <source>
        <dbReference type="Proteomes" id="UP000237968"/>
    </source>
</evidence>
<dbReference type="Pfam" id="PF00185">
    <property type="entry name" value="OTCace"/>
    <property type="match status" value="1"/>
</dbReference>
<evidence type="ECO:0000313" key="9">
    <source>
        <dbReference type="EMBL" id="PRQ00033.1"/>
    </source>
</evidence>
<dbReference type="GO" id="GO:0016597">
    <property type="term" value="F:amino acid binding"/>
    <property type="evidence" value="ECO:0007669"/>
    <property type="project" value="InterPro"/>
</dbReference>
<gene>
    <name evidence="9" type="primary">argF</name>
    <name evidence="9" type="ORF">ENSA5_28470</name>
</gene>
<protein>
    <recommendedName>
        <fullName evidence="3 6">Ornithine carbamoyltransferase</fullName>
        <shortName evidence="6">OTCase</shortName>
        <ecNumber evidence="3 6">2.1.3.3</ecNumber>
    </recommendedName>
</protein>
<feature type="binding site" evidence="6">
    <location>
        <begin position="230"/>
        <end position="231"/>
    </location>
    <ligand>
        <name>L-ornithine</name>
        <dbReference type="ChEBI" id="CHEBI:46911"/>
    </ligand>
</feature>
<dbReference type="InterPro" id="IPR036901">
    <property type="entry name" value="Asp/Orn_carbamoylTrfase_sf"/>
</dbReference>
<dbReference type="SUPFAM" id="SSF53671">
    <property type="entry name" value="Aspartate/ornithine carbamoyltransferase"/>
    <property type="match status" value="1"/>
</dbReference>
<sequence>MTHHLRSLLDLTPAQTQRLVDLAVEIKANPASVANALAGRSIAMIFAKQSTRTRISFEVGISQLGAQPLVLSTGGGTGMQMGRGETTHDTAKVLSRYVDAIVIRTFGQRQVDDLAEHGSIPIINALTDMYHPCQALADLLTIHERHGATKGKRLVWVGAGNNVAHSLMLAGPRAGMDVVCCCPRELPPNAFVLEQARADAAAAGTKIELSSDPHNAVVGADVIYSDTWVSMGEEAEAERLLRLLADFEVDEALMTRAGEQAIFMHCLPAHRGEEVTDEVMDGPQSVVFDQAENRLHAQKALLLLLLEARPWS</sequence>
<comment type="catalytic activity">
    <reaction evidence="5 6">
        <text>carbamoyl phosphate + L-ornithine = L-citrulline + phosphate + H(+)</text>
        <dbReference type="Rhea" id="RHEA:19513"/>
        <dbReference type="ChEBI" id="CHEBI:15378"/>
        <dbReference type="ChEBI" id="CHEBI:43474"/>
        <dbReference type="ChEBI" id="CHEBI:46911"/>
        <dbReference type="ChEBI" id="CHEBI:57743"/>
        <dbReference type="ChEBI" id="CHEBI:58228"/>
        <dbReference type="EC" id="2.1.3.3"/>
    </reaction>
</comment>
<dbReference type="AlphaFoldDB" id="A0A2S9Y4K1"/>
<comment type="caution">
    <text evidence="9">The sequence shown here is derived from an EMBL/GenBank/DDBJ whole genome shotgun (WGS) entry which is preliminary data.</text>
</comment>
<dbReference type="InterPro" id="IPR002292">
    <property type="entry name" value="Orn/put_carbamltrans"/>
</dbReference>
<dbReference type="Gene3D" id="3.40.50.1370">
    <property type="entry name" value="Aspartate/ornithine carbamoyltransferase"/>
    <property type="match status" value="2"/>
</dbReference>
<evidence type="ECO:0000256" key="5">
    <source>
        <dbReference type="ARBA" id="ARBA00048772"/>
    </source>
</evidence>
<dbReference type="InterPro" id="IPR006131">
    <property type="entry name" value="Asp_carbamoyltransf_Asp/Orn-bd"/>
</dbReference>
<reference evidence="9 10" key="1">
    <citation type="submission" date="2018-03" db="EMBL/GenBank/DDBJ databases">
        <title>Draft Genome Sequences of the Obligatory Marine Myxobacteria Enhygromyxa salina SWB005.</title>
        <authorList>
            <person name="Poehlein A."/>
            <person name="Moghaddam J.A."/>
            <person name="Harms H."/>
            <person name="Alanjari M."/>
            <person name="Koenig G.M."/>
            <person name="Daniel R."/>
            <person name="Schaeberle T.F."/>
        </authorList>
    </citation>
    <scope>NUCLEOTIDE SEQUENCE [LARGE SCALE GENOMIC DNA]</scope>
    <source>
        <strain evidence="9 10">SWB005</strain>
    </source>
</reference>
<comment type="similarity">
    <text evidence="2 6">Belongs to the aspartate/ornithine carbamoyltransferase superfamily. OTCase family.</text>
</comment>
<dbReference type="EMBL" id="PVNK01000138">
    <property type="protein sequence ID" value="PRQ00033.1"/>
    <property type="molecule type" value="Genomic_DNA"/>
</dbReference>
<dbReference type="NCBIfam" id="TIGR00658">
    <property type="entry name" value="orni_carb_tr"/>
    <property type="match status" value="1"/>
</dbReference>
<dbReference type="GO" id="GO:0005737">
    <property type="term" value="C:cytoplasm"/>
    <property type="evidence" value="ECO:0007669"/>
    <property type="project" value="UniProtKB-SubCell"/>
</dbReference>
<evidence type="ECO:0000259" key="8">
    <source>
        <dbReference type="Pfam" id="PF02729"/>
    </source>
</evidence>
<keyword evidence="6" id="KW-0963">Cytoplasm</keyword>
<dbReference type="GO" id="GO:0004585">
    <property type="term" value="F:ornithine carbamoyltransferase activity"/>
    <property type="evidence" value="ECO:0007669"/>
    <property type="project" value="UniProtKB-UniRule"/>
</dbReference>
<comment type="subcellular location">
    <subcellularLocation>
        <location evidence="6">Cytoplasm</location>
    </subcellularLocation>
</comment>
<evidence type="ECO:0000256" key="3">
    <source>
        <dbReference type="ARBA" id="ARBA00013007"/>
    </source>
</evidence>
<organism evidence="9 10">
    <name type="scientific">Enhygromyxa salina</name>
    <dbReference type="NCBI Taxonomy" id="215803"/>
    <lineage>
        <taxon>Bacteria</taxon>
        <taxon>Pseudomonadati</taxon>
        <taxon>Myxococcota</taxon>
        <taxon>Polyangia</taxon>
        <taxon>Nannocystales</taxon>
        <taxon>Nannocystaceae</taxon>
        <taxon>Enhygromyxa</taxon>
    </lineage>
</organism>
<evidence type="ECO:0000256" key="6">
    <source>
        <dbReference type="HAMAP-Rule" id="MF_01109"/>
    </source>
</evidence>
<feature type="binding site" evidence="6">
    <location>
        <begin position="50"/>
        <end position="53"/>
    </location>
    <ligand>
        <name>carbamoyl phosphate</name>
        <dbReference type="ChEBI" id="CHEBI:58228"/>
    </ligand>
</feature>
<keyword evidence="10" id="KW-1185">Reference proteome</keyword>
<evidence type="ECO:0000256" key="1">
    <source>
        <dbReference type="ARBA" id="ARBA00004975"/>
    </source>
</evidence>
<dbReference type="EC" id="2.1.3.3" evidence="3 6"/>
<name>A0A2S9Y4K1_9BACT</name>
<dbReference type="InterPro" id="IPR006132">
    <property type="entry name" value="Asp/Orn_carbamoyltranf_P-bd"/>
</dbReference>
<dbReference type="FunFam" id="3.40.50.1370:FF:000008">
    <property type="entry name" value="Ornithine carbamoyltransferase"/>
    <property type="match status" value="1"/>
</dbReference>
<dbReference type="GO" id="GO:0019240">
    <property type="term" value="P:citrulline biosynthetic process"/>
    <property type="evidence" value="ECO:0007669"/>
    <property type="project" value="TreeGrafter"/>
</dbReference>
<feature type="binding site" evidence="6">
    <location>
        <position position="104"/>
    </location>
    <ligand>
        <name>carbamoyl phosphate</name>
        <dbReference type="ChEBI" id="CHEBI:58228"/>
    </ligand>
</feature>